<accession>A0ABT3P100</accession>
<protein>
    <submittedName>
        <fullName evidence="2">GAF domain-containing protein</fullName>
    </submittedName>
</protein>
<reference evidence="2 3" key="1">
    <citation type="submission" date="2022-10" db="EMBL/GenBank/DDBJ databases">
        <title>Roseococcus glaciei nov., sp. nov., isolated from glacier.</title>
        <authorList>
            <person name="Liu Q."/>
            <person name="Xin Y.-H."/>
        </authorList>
    </citation>
    <scope>NUCLEOTIDE SEQUENCE [LARGE SCALE GENOMIC DNA]</scope>
    <source>
        <strain evidence="2 3">MDT2-1-1</strain>
    </source>
</reference>
<dbReference type="EMBL" id="JAPFQI010000026">
    <property type="protein sequence ID" value="MCW8088098.1"/>
    <property type="molecule type" value="Genomic_DNA"/>
</dbReference>
<proteinExistence type="predicted"/>
<dbReference type="InterPro" id="IPR003018">
    <property type="entry name" value="GAF"/>
</dbReference>
<dbReference type="PANTHER" id="PTHR43102">
    <property type="entry name" value="SLR1143 PROTEIN"/>
    <property type="match status" value="1"/>
</dbReference>
<evidence type="ECO:0000313" key="3">
    <source>
        <dbReference type="Proteomes" id="UP001526430"/>
    </source>
</evidence>
<organism evidence="2 3">
    <name type="scientific">Sabulicella glaciei</name>
    <dbReference type="NCBI Taxonomy" id="2984948"/>
    <lineage>
        <taxon>Bacteria</taxon>
        <taxon>Pseudomonadati</taxon>
        <taxon>Pseudomonadota</taxon>
        <taxon>Alphaproteobacteria</taxon>
        <taxon>Acetobacterales</taxon>
        <taxon>Acetobacteraceae</taxon>
        <taxon>Sabulicella</taxon>
    </lineage>
</organism>
<dbReference type="SMART" id="SM00065">
    <property type="entry name" value="GAF"/>
    <property type="match status" value="1"/>
</dbReference>
<dbReference type="RefSeq" id="WP_301592301.1">
    <property type="nucleotide sequence ID" value="NZ_JAPFQI010000026.1"/>
</dbReference>
<gene>
    <name evidence="2" type="ORF">OF850_21095</name>
</gene>
<evidence type="ECO:0000259" key="1">
    <source>
        <dbReference type="SMART" id="SM00065"/>
    </source>
</evidence>
<dbReference type="Pfam" id="PF13185">
    <property type="entry name" value="GAF_2"/>
    <property type="match status" value="1"/>
</dbReference>
<dbReference type="InterPro" id="IPR029016">
    <property type="entry name" value="GAF-like_dom_sf"/>
</dbReference>
<dbReference type="Proteomes" id="UP001526430">
    <property type="component" value="Unassembled WGS sequence"/>
</dbReference>
<feature type="domain" description="GAF" evidence="1">
    <location>
        <begin position="25"/>
        <end position="172"/>
    </location>
</feature>
<keyword evidence="3" id="KW-1185">Reference proteome</keyword>
<dbReference type="PANTHER" id="PTHR43102:SF2">
    <property type="entry name" value="GAF DOMAIN-CONTAINING PROTEIN"/>
    <property type="match status" value="1"/>
</dbReference>
<evidence type="ECO:0000313" key="2">
    <source>
        <dbReference type="EMBL" id="MCW8088098.1"/>
    </source>
</evidence>
<comment type="caution">
    <text evidence="2">The sequence shown here is derived from an EMBL/GenBank/DDBJ whole genome shotgun (WGS) entry which is preliminary data.</text>
</comment>
<dbReference type="Gene3D" id="3.30.450.40">
    <property type="match status" value="1"/>
</dbReference>
<name>A0ABT3P100_9PROT</name>
<sequence>MSVTDPILDPERLAALNATGLLDTPPEETFDQLSRLASMLADAPVAVVSLVDKDRQFFKSFNGTLPGAADARETPLSHSICRHVVETGRELVVEDTRTHPLTQENPAVTEGSVASYAGFPLLAPTGHVLGTLCVLDSHPRVWSEMARRGLAELAAVASRTIEYRTLALPKLKAADGGPLVDRRKGGDRRKPALPNLAQSVEAYLTCLDEYRSATARTDDPDLFAKEALWRQRVLSSEGELASAAERHLDENTPEAPSSLAKACREFLSAKLQQAEVMARFQKSGAMLDQVERAGALTIQLEQALRAAARQQRLESA</sequence>
<dbReference type="SUPFAM" id="SSF55781">
    <property type="entry name" value="GAF domain-like"/>
    <property type="match status" value="1"/>
</dbReference>